<feature type="transmembrane region" description="Helical" evidence="6">
    <location>
        <begin position="42"/>
        <end position="61"/>
    </location>
</feature>
<dbReference type="PANTHER" id="PTHR23538">
    <property type="entry name" value="44.5 KD BACTERIOCHLOROPHYLL SYNTHASE SUBUNIT"/>
    <property type="match status" value="1"/>
</dbReference>
<dbReference type="Pfam" id="PF03209">
    <property type="entry name" value="PUCC"/>
    <property type="match status" value="1"/>
</dbReference>
<feature type="transmembrane region" description="Helical" evidence="6">
    <location>
        <begin position="416"/>
        <end position="437"/>
    </location>
</feature>
<feature type="transmembrane region" description="Helical" evidence="6">
    <location>
        <begin position="199"/>
        <end position="218"/>
    </location>
</feature>
<comment type="subcellular location">
    <subcellularLocation>
        <location evidence="1">Membrane</location>
        <topology evidence="1">Multi-pass membrane protein</topology>
    </subcellularLocation>
</comment>
<dbReference type="Proteomes" id="UP000180235">
    <property type="component" value="Chromosome"/>
</dbReference>
<proteinExistence type="inferred from homology"/>
<feature type="transmembrane region" description="Helical" evidence="6">
    <location>
        <begin position="382"/>
        <end position="404"/>
    </location>
</feature>
<evidence type="ECO:0000313" key="8">
    <source>
        <dbReference type="Proteomes" id="UP000180235"/>
    </source>
</evidence>
<keyword evidence="3 6" id="KW-0812">Transmembrane</keyword>
<evidence type="ECO:0000256" key="2">
    <source>
        <dbReference type="ARBA" id="ARBA00008412"/>
    </source>
</evidence>
<sequence>MRDYPRFGLATMVRLGLFQAGLGMMSVLMLGILNRVMISELAIPPLVTAGVIAMHQLVAPARVWFGQMSDARPVAGTHRTGYVWLGAGLLALLAWGVVQITWQVAARMPMGWDGVTWAWVVLLGLGFALYGLAVSASSTPFAALLVDISDEDNRSQLVGVVWSLLMVGIIVGAIVGSGLLKQVEVDAAATVVRSSMNRLFTIVPLGVVGLAVAATVGVERQFSRYRLRSQVVEREDQITLGRALRVLTASPQTGLFFSFLLCMTLGLFMQEPVLEPYGGAVFGMPIAATTRLNAYWGLGTLLGLGVTGFLIVPRIGKRPTTMLGCGLVALSFVGIMLAGWVGQGWLFTLMVFAFGLAAGVTTTGALTLMLDLTLAETAGTFIGAWGLAQALARALATLCGGGLLELGSRWFGAGNFWAYVPVFGIQILLLLGAITLLRRVDVQAFTQGTRAALGELLVENLE</sequence>
<dbReference type="RefSeq" id="WP_071454414.1">
    <property type="nucleotide sequence ID" value="NZ_CP017675.1"/>
</dbReference>
<feature type="transmembrane region" description="Helical" evidence="6">
    <location>
        <begin position="157"/>
        <end position="179"/>
    </location>
</feature>
<dbReference type="AlphaFoldDB" id="A0A1J0AD82"/>
<name>A0A1J0AD82_9CYAN</name>
<keyword evidence="4 6" id="KW-1133">Transmembrane helix</keyword>
<feature type="transmembrane region" description="Helical" evidence="6">
    <location>
        <begin position="82"/>
        <end position="105"/>
    </location>
</feature>
<gene>
    <name evidence="7" type="primary">pucC</name>
    <name evidence="7" type="ORF">GlitD10_1570</name>
</gene>
<dbReference type="PIRSF" id="PIRSF016565">
    <property type="entry name" value="PucC"/>
    <property type="match status" value="1"/>
</dbReference>
<dbReference type="KEGG" id="glt:GlitD10_1570"/>
<evidence type="ECO:0000256" key="1">
    <source>
        <dbReference type="ARBA" id="ARBA00004141"/>
    </source>
</evidence>
<keyword evidence="5 6" id="KW-0472">Membrane</keyword>
<feature type="transmembrane region" description="Helical" evidence="6">
    <location>
        <begin position="12"/>
        <end position="36"/>
    </location>
</feature>
<feature type="transmembrane region" description="Helical" evidence="6">
    <location>
        <begin position="347"/>
        <end position="370"/>
    </location>
</feature>
<accession>A0A1J0AD82</accession>
<feature type="transmembrane region" description="Helical" evidence="6">
    <location>
        <begin position="254"/>
        <end position="274"/>
    </location>
</feature>
<feature type="transmembrane region" description="Helical" evidence="6">
    <location>
        <begin position="320"/>
        <end position="341"/>
    </location>
</feature>
<evidence type="ECO:0000256" key="6">
    <source>
        <dbReference type="SAM" id="Phobius"/>
    </source>
</evidence>
<comment type="similarity">
    <text evidence="2">Belongs to the PucC family.</text>
</comment>
<dbReference type="EMBL" id="CP017675">
    <property type="protein sequence ID" value="APB33893.1"/>
    <property type="molecule type" value="Genomic_DNA"/>
</dbReference>
<evidence type="ECO:0000256" key="3">
    <source>
        <dbReference type="ARBA" id="ARBA00022692"/>
    </source>
</evidence>
<feature type="transmembrane region" description="Helical" evidence="6">
    <location>
        <begin position="294"/>
        <end position="313"/>
    </location>
</feature>
<evidence type="ECO:0000256" key="5">
    <source>
        <dbReference type="ARBA" id="ARBA00023136"/>
    </source>
</evidence>
<dbReference type="OrthoDB" id="417677at2"/>
<evidence type="ECO:0000313" key="7">
    <source>
        <dbReference type="EMBL" id="APB33893.1"/>
    </source>
</evidence>
<reference evidence="7 8" key="1">
    <citation type="submission" date="2016-10" db="EMBL/GenBank/DDBJ databases">
        <title>Description of Gloeomargarita lithophora gen. nov., sp. nov., a thylakoid-bearing basal-branching cyanobacterium with intracellular carbonates, and proposal for Gloeomargaritales ord. nov.</title>
        <authorList>
            <person name="Moreira D."/>
            <person name="Tavera R."/>
            <person name="Benzerara K."/>
            <person name="Skouri-Panet F."/>
            <person name="Couradeau E."/>
            <person name="Gerard E."/>
            <person name="Loussert C."/>
            <person name="Novelo E."/>
            <person name="Zivanovic Y."/>
            <person name="Lopez-Garcia P."/>
        </authorList>
    </citation>
    <scope>NUCLEOTIDE SEQUENCE [LARGE SCALE GENOMIC DNA]</scope>
    <source>
        <strain evidence="7 8">D10</strain>
    </source>
</reference>
<dbReference type="CDD" id="cd06176">
    <property type="entry name" value="MFS_BCD_PucC-like"/>
    <property type="match status" value="1"/>
</dbReference>
<dbReference type="InterPro" id="IPR004896">
    <property type="entry name" value="PucC-rel"/>
</dbReference>
<keyword evidence="8" id="KW-1185">Reference proteome</keyword>
<dbReference type="Gene3D" id="1.20.1250.20">
    <property type="entry name" value="MFS general substrate transporter like domains"/>
    <property type="match status" value="1"/>
</dbReference>
<dbReference type="GO" id="GO:0016020">
    <property type="term" value="C:membrane"/>
    <property type="evidence" value="ECO:0007669"/>
    <property type="project" value="UniProtKB-SubCell"/>
</dbReference>
<organism evidence="7 8">
    <name type="scientific">Gloeomargarita lithophora Alchichica-D10</name>
    <dbReference type="NCBI Taxonomy" id="1188229"/>
    <lineage>
        <taxon>Bacteria</taxon>
        <taxon>Bacillati</taxon>
        <taxon>Cyanobacteriota</taxon>
        <taxon>Cyanophyceae</taxon>
        <taxon>Gloeomargaritales</taxon>
        <taxon>Gloeomargaritaceae</taxon>
        <taxon>Gloeomargarita</taxon>
    </lineage>
</organism>
<dbReference type="InterPro" id="IPR026036">
    <property type="entry name" value="PucC"/>
</dbReference>
<feature type="transmembrane region" description="Helical" evidence="6">
    <location>
        <begin position="117"/>
        <end position="145"/>
    </location>
</feature>
<evidence type="ECO:0000256" key="4">
    <source>
        <dbReference type="ARBA" id="ARBA00022989"/>
    </source>
</evidence>
<protein>
    <submittedName>
        <fullName evidence="7">PUCC protein</fullName>
    </submittedName>
</protein>
<dbReference type="SUPFAM" id="SSF103473">
    <property type="entry name" value="MFS general substrate transporter"/>
    <property type="match status" value="1"/>
</dbReference>
<dbReference type="PANTHER" id="PTHR23538:SF1">
    <property type="entry name" value="44.5 KD BACTERIOCHLOROPHYLL SYNTHASE SUBUNIT"/>
    <property type="match status" value="1"/>
</dbReference>
<dbReference type="STRING" id="1188229.GlitD10_1570"/>
<dbReference type="InterPro" id="IPR036259">
    <property type="entry name" value="MFS_trans_sf"/>
</dbReference>